<dbReference type="AlphaFoldDB" id="A0A8J6LKG2"/>
<comment type="caution">
    <text evidence="2">The sequence shown here is derived from an EMBL/GenBank/DDBJ whole genome shotgun (WGS) entry which is preliminary data.</text>
</comment>
<accession>A0A8J6LKG2</accession>
<organism evidence="2 3">
    <name type="scientific">Tenebrio molitor</name>
    <name type="common">Yellow mealworm beetle</name>
    <dbReference type="NCBI Taxonomy" id="7067"/>
    <lineage>
        <taxon>Eukaryota</taxon>
        <taxon>Metazoa</taxon>
        <taxon>Ecdysozoa</taxon>
        <taxon>Arthropoda</taxon>
        <taxon>Hexapoda</taxon>
        <taxon>Insecta</taxon>
        <taxon>Pterygota</taxon>
        <taxon>Neoptera</taxon>
        <taxon>Endopterygota</taxon>
        <taxon>Coleoptera</taxon>
        <taxon>Polyphaga</taxon>
        <taxon>Cucujiformia</taxon>
        <taxon>Tenebrionidae</taxon>
        <taxon>Tenebrio</taxon>
    </lineage>
</organism>
<name>A0A8J6LKG2_TENMO</name>
<dbReference type="EMBL" id="JABDTM020003072">
    <property type="protein sequence ID" value="KAH0822293.1"/>
    <property type="molecule type" value="Genomic_DNA"/>
</dbReference>
<evidence type="ECO:0000256" key="1">
    <source>
        <dbReference type="SAM" id="MobiDB-lite"/>
    </source>
</evidence>
<feature type="compositionally biased region" description="Basic and acidic residues" evidence="1">
    <location>
        <begin position="14"/>
        <end position="38"/>
    </location>
</feature>
<sequence>MSFQASSVRHSRTQKTEYESGREMGFEGRTRGIDEDNGRGSSPSEHKKHKKGMLKTVSGSVRLFYPEETAKT</sequence>
<evidence type="ECO:0000313" key="3">
    <source>
        <dbReference type="Proteomes" id="UP000719412"/>
    </source>
</evidence>
<evidence type="ECO:0000313" key="2">
    <source>
        <dbReference type="EMBL" id="KAH0822293.1"/>
    </source>
</evidence>
<protein>
    <submittedName>
        <fullName evidence="2">Uncharacterized protein</fullName>
    </submittedName>
</protein>
<feature type="region of interest" description="Disordered" evidence="1">
    <location>
        <begin position="1"/>
        <end position="55"/>
    </location>
</feature>
<keyword evidence="3" id="KW-1185">Reference proteome</keyword>
<proteinExistence type="predicted"/>
<gene>
    <name evidence="2" type="ORF">GEV33_000498</name>
</gene>
<reference evidence="2" key="1">
    <citation type="journal article" date="2020" name="J Insects Food Feed">
        <title>The yellow mealworm (Tenebrio molitor) genome: a resource for the emerging insects as food and feed industry.</title>
        <authorList>
            <person name="Eriksson T."/>
            <person name="Andere A."/>
            <person name="Kelstrup H."/>
            <person name="Emery V."/>
            <person name="Picard C."/>
        </authorList>
    </citation>
    <scope>NUCLEOTIDE SEQUENCE</scope>
    <source>
        <strain evidence="2">Stoneville</strain>
        <tissue evidence="2">Whole head</tissue>
    </source>
</reference>
<dbReference type="Proteomes" id="UP000719412">
    <property type="component" value="Unassembled WGS sequence"/>
</dbReference>
<reference evidence="2" key="2">
    <citation type="submission" date="2021-08" db="EMBL/GenBank/DDBJ databases">
        <authorList>
            <person name="Eriksson T."/>
        </authorList>
    </citation>
    <scope>NUCLEOTIDE SEQUENCE</scope>
    <source>
        <strain evidence="2">Stoneville</strain>
        <tissue evidence="2">Whole head</tissue>
    </source>
</reference>